<evidence type="ECO:0000313" key="4">
    <source>
        <dbReference type="Proteomes" id="UP000830671"/>
    </source>
</evidence>
<dbReference type="GO" id="GO:0008168">
    <property type="term" value="F:methyltransferase activity"/>
    <property type="evidence" value="ECO:0007669"/>
    <property type="project" value="UniProtKB-KW"/>
</dbReference>
<keyword evidence="3" id="KW-0808">Transferase</keyword>
<dbReference type="PANTHER" id="PTHR43591:SF10">
    <property type="entry name" value="ABC TRANSMEMBRANE TYPE-1 DOMAIN-CONTAINING PROTEIN-RELATED"/>
    <property type="match status" value="1"/>
</dbReference>
<protein>
    <submittedName>
        <fullName evidence="3">Methyltransferase</fullName>
    </submittedName>
</protein>
<gene>
    <name evidence="3" type="ORF">CLUP02_17735</name>
</gene>
<dbReference type="InterPro" id="IPR029063">
    <property type="entry name" value="SAM-dependent_MTases_sf"/>
</dbReference>
<reference evidence="3" key="1">
    <citation type="journal article" date="2021" name="Mol. Plant Microbe Interact.">
        <title>Complete Genome Sequence of the Plant-Pathogenic Fungus Colletotrichum lupini.</title>
        <authorList>
            <person name="Baroncelli R."/>
            <person name="Pensec F."/>
            <person name="Da Lio D."/>
            <person name="Boufleur T."/>
            <person name="Vicente I."/>
            <person name="Sarrocco S."/>
            <person name="Picot A."/>
            <person name="Baraldi E."/>
            <person name="Sukno S."/>
            <person name="Thon M."/>
            <person name="Le Floch G."/>
        </authorList>
    </citation>
    <scope>NUCLEOTIDE SEQUENCE</scope>
    <source>
        <strain evidence="3">IMI 504893</strain>
    </source>
</reference>
<dbReference type="AlphaFoldDB" id="A0A9Q8WB17"/>
<proteinExistence type="inferred from homology"/>
<dbReference type="GeneID" id="73351650"/>
<feature type="compositionally biased region" description="Low complexity" evidence="2">
    <location>
        <begin position="116"/>
        <end position="136"/>
    </location>
</feature>
<keyword evidence="3" id="KW-0489">Methyltransferase</keyword>
<sequence>MKVELLVSQNSSAIGSSNCHEAHNVLTSLTEHGDGDRERIPWGLYVQGFSQNYSSAGFPGDPHSSIISYPGVTFYFTASPFQGGHLKFGPRLFLEQSQITADGRRPADHALPFPMTSRPSTTGGSSTADSGPATGTPSSAGPVQTPTPLTSSTGATTPPRAVAPTSIQYLLNPAADQTLTPLQVDTDITNPGEDHDSAYGSDAGSAYTASIASSIFHYQYENGRRYHAYREGQYVLPNDDQEQERLDLQHHIWRLLLGGQLYTAPLPTPEDPAASGMRILDLGTGTGIWAIEMADEFPTADVYGVDLSPIQPEWVPTNCKFHVDDYEDEWTYREEEHFDYIHGRALSGTSSDWARFYDRVMGGLKPGGWVEMQEYDAWIFSDDDSYERAPWTKEWVTKLDEASKMYGKQINVARYHKQWMIDAGFEDVQELVYRIPIGPWAKDPALKELGRCELVHMQMSVDSHTPALFTRVLNYSHDQARVLMEGVKREFRSKDYRLITSYRIGEPIEELGSGCSPDFEVVLSNAMTILGTVLRSSKTSDHWLLLSAQQYAREIGTTTQVTTCSERVSDNPVDVSLTQASDTPSYQMVGSVSQFSHEAPVHKKRGYTLRFPNPPSTPLSRMTILPEPGACCARRHSAMLQQLPYGVHRRPPASNALSWLTNNIQQSSNHSPIHVLRANARAKGSLSRRAWAGPLVSICRMAVCLPGVFHGQSDLRISSRCWCELSCQISKACWFAVGPQERTFLRSLHDFRLSIGSPASVAEFIRPHVIGEKETLSPQQALTLDKNPCNLHSLAFVAFVYPEFPVRFAILEDLVR</sequence>
<organism evidence="3 4">
    <name type="scientific">Colletotrichum lupini</name>
    <dbReference type="NCBI Taxonomy" id="145971"/>
    <lineage>
        <taxon>Eukaryota</taxon>
        <taxon>Fungi</taxon>
        <taxon>Dikarya</taxon>
        <taxon>Ascomycota</taxon>
        <taxon>Pezizomycotina</taxon>
        <taxon>Sordariomycetes</taxon>
        <taxon>Hypocreomycetidae</taxon>
        <taxon>Glomerellales</taxon>
        <taxon>Glomerellaceae</taxon>
        <taxon>Colletotrichum</taxon>
        <taxon>Colletotrichum acutatum species complex</taxon>
    </lineage>
</organism>
<dbReference type="SUPFAM" id="SSF53335">
    <property type="entry name" value="S-adenosyl-L-methionine-dependent methyltransferases"/>
    <property type="match status" value="1"/>
</dbReference>
<dbReference type="PANTHER" id="PTHR43591">
    <property type="entry name" value="METHYLTRANSFERASE"/>
    <property type="match status" value="1"/>
</dbReference>
<dbReference type="GO" id="GO:0032259">
    <property type="term" value="P:methylation"/>
    <property type="evidence" value="ECO:0007669"/>
    <property type="project" value="UniProtKB-KW"/>
</dbReference>
<feature type="compositionally biased region" description="Polar residues" evidence="2">
    <location>
        <begin position="137"/>
        <end position="156"/>
    </location>
</feature>
<dbReference type="KEGG" id="clup:CLUP02_17735"/>
<dbReference type="Gene3D" id="3.40.50.150">
    <property type="entry name" value="Vaccinia Virus protein VP39"/>
    <property type="match status" value="1"/>
</dbReference>
<evidence type="ECO:0000256" key="2">
    <source>
        <dbReference type="SAM" id="MobiDB-lite"/>
    </source>
</evidence>
<dbReference type="CDD" id="cd02440">
    <property type="entry name" value="AdoMet_MTases"/>
    <property type="match status" value="1"/>
</dbReference>
<dbReference type="RefSeq" id="XP_049137864.1">
    <property type="nucleotide sequence ID" value="XM_049296640.1"/>
</dbReference>
<dbReference type="EMBL" id="CP019472">
    <property type="protein sequence ID" value="UQC76222.1"/>
    <property type="molecule type" value="Genomic_DNA"/>
</dbReference>
<name>A0A9Q8WB17_9PEZI</name>
<evidence type="ECO:0000256" key="1">
    <source>
        <dbReference type="ARBA" id="ARBA00038158"/>
    </source>
</evidence>
<evidence type="ECO:0000313" key="3">
    <source>
        <dbReference type="EMBL" id="UQC76222.1"/>
    </source>
</evidence>
<comment type="similarity">
    <text evidence="1">Belongs to the methyltransferase superfamily. LaeA methyltransferase family.</text>
</comment>
<keyword evidence="4" id="KW-1185">Reference proteome</keyword>
<accession>A0A9Q8WB17</accession>
<dbReference type="Proteomes" id="UP000830671">
    <property type="component" value="Chromosome 10"/>
</dbReference>
<feature type="region of interest" description="Disordered" evidence="2">
    <location>
        <begin position="103"/>
        <end position="160"/>
    </location>
</feature>
<dbReference type="Pfam" id="PF13489">
    <property type="entry name" value="Methyltransf_23"/>
    <property type="match status" value="1"/>
</dbReference>